<feature type="region of interest" description="Disordered" evidence="9">
    <location>
        <begin position="1"/>
        <end position="24"/>
    </location>
</feature>
<dbReference type="SUPFAM" id="SSF46689">
    <property type="entry name" value="Homeodomain-like"/>
    <property type="match status" value="1"/>
</dbReference>
<dbReference type="GO" id="GO:0000160">
    <property type="term" value="P:phosphorelay signal transduction system"/>
    <property type="evidence" value="ECO:0007669"/>
    <property type="project" value="UniProtKB-KW"/>
</dbReference>
<evidence type="ECO:0008006" key="13">
    <source>
        <dbReference type="Google" id="ProtNLM"/>
    </source>
</evidence>
<keyword evidence="5" id="KW-0010">Activator</keyword>
<dbReference type="FunFam" id="1.10.10.60:FF:000007">
    <property type="entry name" value="Two-component response regulator"/>
    <property type="match status" value="1"/>
</dbReference>
<proteinExistence type="predicted"/>
<evidence type="ECO:0000256" key="2">
    <source>
        <dbReference type="ARBA" id="ARBA00022553"/>
    </source>
</evidence>
<dbReference type="KEGG" id="dcr:108221749"/>
<dbReference type="SUPFAM" id="SSF52172">
    <property type="entry name" value="CheY-like"/>
    <property type="match status" value="1"/>
</dbReference>
<sequence length="539" mass="59389">MSENNTSENSAGDGTPMPENPKFPEGLRVLLVDDDPTSLKTVSAMLQKCKYRVTPVTIATEALALLRANKDDYDLVMTDVRMPDMDGFELLKIIGLEMDIPVIMMSVDDKRENVMKGVMHGARDYLVKPIRILELQNIWQHVLRKTALDPEKSSLITEEIVVGNLPLKKRQGKDKEKEDANAISDGSCSMKKRRFAWTQELHQKFVEAVHHLNADKAVPKQIVDIMKEPGLTREIVASHLQKYRNYLKREQMRMTESGVYNNGQKGIHEAYLNPTPTSYSDYRPILRDPNNGCSSGSGTTSFRDHLPKPEALTNSQLNDSFMIGSLNQQSLWSQQTYNPPHMPNQVQAPKPTSVLGNIPLAQAQQWVANPPGRVMFGDYVNMSSQIPNFGTVQAGPQLGFANFAGQSGFPPSKLPSTENALHPGPSGAFGIVGAPYQMLDGASNQISQPFQRNVLPGQHNGNVISTAFSGGVGSDCRGYPVDFGDMDKPRVNGQGGQGAYMQLLTEKMDNNYHNSLSSIDDELSTEGEQIAPTSSAPMK</sequence>
<evidence type="ECO:0000259" key="10">
    <source>
        <dbReference type="PROSITE" id="PS50110"/>
    </source>
</evidence>
<evidence type="ECO:0000313" key="12">
    <source>
        <dbReference type="EMBL" id="KZM95674.1"/>
    </source>
</evidence>
<dbReference type="GO" id="GO:0003677">
    <property type="term" value="F:DNA binding"/>
    <property type="evidence" value="ECO:0007669"/>
    <property type="project" value="InterPro"/>
</dbReference>
<evidence type="ECO:0000256" key="1">
    <source>
        <dbReference type="ARBA" id="ARBA00004123"/>
    </source>
</evidence>
<dbReference type="InterPro" id="IPR045279">
    <property type="entry name" value="ARR-like"/>
</dbReference>
<keyword evidence="2 8" id="KW-0597">Phosphoprotein</keyword>
<evidence type="ECO:0000256" key="5">
    <source>
        <dbReference type="ARBA" id="ARBA00023159"/>
    </source>
</evidence>
<dbReference type="InterPro" id="IPR009057">
    <property type="entry name" value="Homeodomain-like_sf"/>
</dbReference>
<evidence type="ECO:0000259" key="11">
    <source>
        <dbReference type="PROSITE" id="PS51294"/>
    </source>
</evidence>
<gene>
    <name evidence="12" type="ORF">DCAR_018916</name>
</gene>
<evidence type="ECO:0000256" key="6">
    <source>
        <dbReference type="ARBA" id="ARBA00023163"/>
    </source>
</evidence>
<dbReference type="NCBIfam" id="TIGR01557">
    <property type="entry name" value="myb_SHAQKYF"/>
    <property type="match status" value="1"/>
</dbReference>
<keyword evidence="6" id="KW-0804">Transcription</keyword>
<reference evidence="12" key="1">
    <citation type="journal article" date="2016" name="Nat. Genet.">
        <title>A high-quality carrot genome assembly provides new insights into carotenoid accumulation and asterid genome evolution.</title>
        <authorList>
            <person name="Iorizzo M."/>
            <person name="Ellison S."/>
            <person name="Senalik D."/>
            <person name="Zeng P."/>
            <person name="Satapoomin P."/>
            <person name="Huang J."/>
            <person name="Bowman M."/>
            <person name="Iovene M."/>
            <person name="Sanseverino W."/>
            <person name="Cavagnaro P."/>
            <person name="Yildiz M."/>
            <person name="Macko-Podgorni A."/>
            <person name="Moranska E."/>
            <person name="Grzebelus E."/>
            <person name="Grzebelus D."/>
            <person name="Ashrafi H."/>
            <person name="Zheng Z."/>
            <person name="Cheng S."/>
            <person name="Spooner D."/>
            <person name="Van Deynze A."/>
            <person name="Simon P."/>
        </authorList>
    </citation>
    <scope>NUCLEOTIDE SEQUENCE [LARGE SCALE GENOMIC DNA]</scope>
    <source>
        <tissue evidence="12">Leaf</tissue>
    </source>
</reference>
<protein>
    <recommendedName>
        <fullName evidence="13">Two-component response regulator</fullName>
    </recommendedName>
</protein>
<dbReference type="PANTHER" id="PTHR43874">
    <property type="entry name" value="TWO-COMPONENT RESPONSE REGULATOR"/>
    <property type="match status" value="1"/>
</dbReference>
<keyword evidence="4" id="KW-0805">Transcription regulation</keyword>
<evidence type="ECO:0000256" key="9">
    <source>
        <dbReference type="SAM" id="MobiDB-lite"/>
    </source>
</evidence>
<feature type="modified residue" description="4-aspartylphosphate" evidence="8">
    <location>
        <position position="79"/>
    </location>
</feature>
<feature type="domain" description="HTH myb-type" evidence="11">
    <location>
        <begin position="189"/>
        <end position="248"/>
    </location>
</feature>
<feature type="region of interest" description="Disordered" evidence="9">
    <location>
        <begin position="512"/>
        <end position="539"/>
    </location>
</feature>
<evidence type="ECO:0000256" key="4">
    <source>
        <dbReference type="ARBA" id="ARBA00023015"/>
    </source>
</evidence>
<dbReference type="PROSITE" id="PS50110">
    <property type="entry name" value="RESPONSE_REGULATORY"/>
    <property type="match status" value="1"/>
</dbReference>
<dbReference type="PROSITE" id="PS51294">
    <property type="entry name" value="HTH_MYB"/>
    <property type="match status" value="1"/>
</dbReference>
<dbReference type="GO" id="GO:0009736">
    <property type="term" value="P:cytokinin-activated signaling pathway"/>
    <property type="evidence" value="ECO:0007669"/>
    <property type="project" value="InterPro"/>
</dbReference>
<dbReference type="Gramene" id="KZM95674">
    <property type="protein sequence ID" value="KZM95674"/>
    <property type="gene ID" value="DCAR_018916"/>
</dbReference>
<name>A0A164ZBM2_DAUCS</name>
<dbReference type="CDD" id="cd17584">
    <property type="entry name" value="REC_typeB_ARR-like"/>
    <property type="match status" value="1"/>
</dbReference>
<dbReference type="Pfam" id="PF00072">
    <property type="entry name" value="Response_reg"/>
    <property type="match status" value="1"/>
</dbReference>
<accession>A0A164ZBM2</accession>
<dbReference type="InterPro" id="IPR017930">
    <property type="entry name" value="Myb_dom"/>
</dbReference>
<dbReference type="InterPro" id="IPR006447">
    <property type="entry name" value="Myb_dom_plants"/>
</dbReference>
<evidence type="ECO:0000256" key="8">
    <source>
        <dbReference type="PROSITE-ProRule" id="PRU00169"/>
    </source>
</evidence>
<dbReference type="Gene3D" id="1.10.10.60">
    <property type="entry name" value="Homeodomain-like"/>
    <property type="match status" value="1"/>
</dbReference>
<dbReference type="InterPro" id="IPR001789">
    <property type="entry name" value="Sig_transdc_resp-reg_receiver"/>
</dbReference>
<dbReference type="Gene3D" id="3.40.50.2300">
    <property type="match status" value="1"/>
</dbReference>
<feature type="compositionally biased region" description="Polar residues" evidence="9">
    <location>
        <begin position="1"/>
        <end position="12"/>
    </location>
</feature>
<dbReference type="OrthoDB" id="60033at2759"/>
<keyword evidence="3" id="KW-0902">Two-component regulatory system</keyword>
<comment type="caution">
    <text evidence="12">The sequence shown here is derived from an EMBL/GenBank/DDBJ whole genome shotgun (WGS) entry which is preliminary data.</text>
</comment>
<dbReference type="PANTHER" id="PTHR43874:SF7">
    <property type="entry name" value="TWO-COMPONENT RESPONSE REGULATOR ARR10"/>
    <property type="match status" value="1"/>
</dbReference>
<evidence type="ECO:0000256" key="3">
    <source>
        <dbReference type="ARBA" id="ARBA00023012"/>
    </source>
</evidence>
<feature type="domain" description="Response regulatory" evidence="10">
    <location>
        <begin position="28"/>
        <end position="143"/>
    </location>
</feature>
<dbReference type="EMBL" id="LNRQ01000005">
    <property type="protein sequence ID" value="KZM95674.1"/>
    <property type="molecule type" value="Genomic_DNA"/>
</dbReference>
<organism evidence="12">
    <name type="scientific">Daucus carota subsp. sativus</name>
    <name type="common">Carrot</name>
    <dbReference type="NCBI Taxonomy" id="79200"/>
    <lineage>
        <taxon>Eukaryota</taxon>
        <taxon>Viridiplantae</taxon>
        <taxon>Streptophyta</taxon>
        <taxon>Embryophyta</taxon>
        <taxon>Tracheophyta</taxon>
        <taxon>Spermatophyta</taxon>
        <taxon>Magnoliopsida</taxon>
        <taxon>eudicotyledons</taxon>
        <taxon>Gunneridae</taxon>
        <taxon>Pentapetalae</taxon>
        <taxon>asterids</taxon>
        <taxon>campanulids</taxon>
        <taxon>Apiales</taxon>
        <taxon>Apiaceae</taxon>
        <taxon>Apioideae</taxon>
        <taxon>Scandiceae</taxon>
        <taxon>Daucinae</taxon>
        <taxon>Daucus</taxon>
        <taxon>Daucus sect. Daucus</taxon>
    </lineage>
</organism>
<dbReference type="InterPro" id="IPR011006">
    <property type="entry name" value="CheY-like_superfamily"/>
</dbReference>
<comment type="subcellular location">
    <subcellularLocation>
        <location evidence="1">Nucleus</location>
    </subcellularLocation>
</comment>
<evidence type="ECO:0000256" key="7">
    <source>
        <dbReference type="ARBA" id="ARBA00023242"/>
    </source>
</evidence>
<keyword evidence="7" id="KW-0539">Nucleus</keyword>
<dbReference type="GO" id="GO:0005634">
    <property type="term" value="C:nucleus"/>
    <property type="evidence" value="ECO:0007669"/>
    <property type="project" value="UniProtKB-SubCell"/>
</dbReference>
<dbReference type="SMART" id="SM00448">
    <property type="entry name" value="REC"/>
    <property type="match status" value="1"/>
</dbReference>
<dbReference type="AlphaFoldDB" id="A0A164ZBM2"/>